<dbReference type="InterPro" id="IPR036291">
    <property type="entry name" value="NAD(P)-bd_dom_sf"/>
</dbReference>
<dbReference type="SUPFAM" id="SSF51735">
    <property type="entry name" value="NAD(P)-binding Rossmann-fold domains"/>
    <property type="match status" value="1"/>
</dbReference>
<dbReference type="EMBL" id="UINC01077218">
    <property type="protein sequence ID" value="SVC17147.1"/>
    <property type="molecule type" value="Genomic_DNA"/>
</dbReference>
<dbReference type="Pfam" id="PF13561">
    <property type="entry name" value="adh_short_C2"/>
    <property type="match status" value="1"/>
</dbReference>
<comment type="similarity">
    <text evidence="1">Belongs to the short-chain dehydrogenases/reductases (SDR) family.</text>
</comment>
<dbReference type="PRINTS" id="PR00080">
    <property type="entry name" value="SDRFAMILY"/>
</dbReference>
<dbReference type="AlphaFoldDB" id="A0A382K238"/>
<dbReference type="GO" id="GO:0016491">
    <property type="term" value="F:oxidoreductase activity"/>
    <property type="evidence" value="ECO:0007669"/>
    <property type="project" value="UniProtKB-KW"/>
</dbReference>
<protein>
    <recommendedName>
        <fullName evidence="3">Ketoreductase domain-containing protein</fullName>
    </recommendedName>
</protein>
<feature type="non-terminal residue" evidence="4">
    <location>
        <position position="231"/>
    </location>
</feature>
<evidence type="ECO:0000256" key="1">
    <source>
        <dbReference type="ARBA" id="ARBA00006484"/>
    </source>
</evidence>
<dbReference type="InterPro" id="IPR051122">
    <property type="entry name" value="SDR_DHRS6-like"/>
</dbReference>
<dbReference type="SMART" id="SM00822">
    <property type="entry name" value="PKS_KR"/>
    <property type="match status" value="1"/>
</dbReference>
<evidence type="ECO:0000259" key="3">
    <source>
        <dbReference type="SMART" id="SM00822"/>
    </source>
</evidence>
<name>A0A382K238_9ZZZZ</name>
<dbReference type="PRINTS" id="PR00081">
    <property type="entry name" value="GDHRDH"/>
</dbReference>
<dbReference type="PANTHER" id="PTHR43477">
    <property type="entry name" value="DIHYDROANTICAPSIN 7-DEHYDROGENASE"/>
    <property type="match status" value="1"/>
</dbReference>
<dbReference type="PROSITE" id="PS00061">
    <property type="entry name" value="ADH_SHORT"/>
    <property type="match status" value="1"/>
</dbReference>
<dbReference type="InterPro" id="IPR057326">
    <property type="entry name" value="KR_dom"/>
</dbReference>
<dbReference type="FunFam" id="3.40.50.720:FF:000084">
    <property type="entry name" value="Short-chain dehydrogenase reductase"/>
    <property type="match status" value="1"/>
</dbReference>
<evidence type="ECO:0000313" key="4">
    <source>
        <dbReference type="EMBL" id="SVC17147.1"/>
    </source>
</evidence>
<dbReference type="InterPro" id="IPR002347">
    <property type="entry name" value="SDR_fam"/>
</dbReference>
<proteinExistence type="inferred from homology"/>
<evidence type="ECO:0000256" key="2">
    <source>
        <dbReference type="ARBA" id="ARBA00023002"/>
    </source>
</evidence>
<dbReference type="PANTHER" id="PTHR43477:SF1">
    <property type="entry name" value="DIHYDROANTICAPSIN 7-DEHYDROGENASE"/>
    <property type="match status" value="1"/>
</dbReference>
<accession>A0A382K238</accession>
<organism evidence="4">
    <name type="scientific">marine metagenome</name>
    <dbReference type="NCBI Taxonomy" id="408172"/>
    <lineage>
        <taxon>unclassified sequences</taxon>
        <taxon>metagenomes</taxon>
        <taxon>ecological metagenomes</taxon>
    </lineage>
</organism>
<sequence>MNKLTEKTILVTGASSGIGAAVVRQCVRAGAIVIAADRVDPATHTGLDLPHQNLTLDVSDAVAVQAAIAGLKHLDGVVNAAGIVGQGSLQQIDQQKWQHVMDVNVTGTMLVCKYASEVMLATNTQGSIVNLCSAYGLTGGPGNIAYNVSKSAIWQLTRCAAADLGASGIRVNAVGPGYIETPMTDMLKNAGAFRDQFIAMHLLKRPGQAEEVATAICFLLSDDASYITGAT</sequence>
<dbReference type="InterPro" id="IPR020904">
    <property type="entry name" value="Sc_DH/Rdtase_CS"/>
</dbReference>
<dbReference type="Gene3D" id="3.40.50.720">
    <property type="entry name" value="NAD(P)-binding Rossmann-like Domain"/>
    <property type="match status" value="1"/>
</dbReference>
<dbReference type="CDD" id="cd05233">
    <property type="entry name" value="SDR_c"/>
    <property type="match status" value="1"/>
</dbReference>
<gene>
    <name evidence="4" type="ORF">METZ01_LOCUS270001</name>
</gene>
<feature type="domain" description="Ketoreductase" evidence="3">
    <location>
        <begin position="7"/>
        <end position="196"/>
    </location>
</feature>
<keyword evidence="2" id="KW-0560">Oxidoreductase</keyword>
<reference evidence="4" key="1">
    <citation type="submission" date="2018-05" db="EMBL/GenBank/DDBJ databases">
        <authorList>
            <person name="Lanie J.A."/>
            <person name="Ng W.-L."/>
            <person name="Kazmierczak K.M."/>
            <person name="Andrzejewski T.M."/>
            <person name="Davidsen T.M."/>
            <person name="Wayne K.J."/>
            <person name="Tettelin H."/>
            <person name="Glass J.I."/>
            <person name="Rusch D."/>
            <person name="Podicherti R."/>
            <person name="Tsui H.-C.T."/>
            <person name="Winkler M.E."/>
        </authorList>
    </citation>
    <scope>NUCLEOTIDE SEQUENCE</scope>
</reference>